<sequence length="285" mass="33192">MQSSLPPSRRHAVQSPLSISPKTASPRLPLGISGDNDSHSVSPASPLSATRSPASFLESRSSTLYKDLRLVRFAIIMFWRNLGWQVLALNIVIIADPRLTDYDTLLKNIYDLKEGKSVEVPIYDLKSSSRTGLHLFFSQEQIFALRSKTKELEREIENQFFWFIELKDQEHALIEVQNNLLMEKERTEFLETEVSSMEIENKKFDEMVTEYLKALEELESLRFENGFLRRKVKKTRGSMRKRNYKIEAQEVELKGKENVIGEFEREVEEMRVMIDLLQDEKNEVL</sequence>
<accession>A0ACB9BBT4</accession>
<protein>
    <submittedName>
        <fullName evidence="1">Uncharacterized protein</fullName>
    </submittedName>
</protein>
<evidence type="ECO:0000313" key="1">
    <source>
        <dbReference type="EMBL" id="KAI3719502.1"/>
    </source>
</evidence>
<dbReference type="Proteomes" id="UP001055879">
    <property type="component" value="Linkage Group LG06"/>
</dbReference>
<gene>
    <name evidence="1" type="ORF">L6452_20402</name>
</gene>
<reference evidence="2" key="1">
    <citation type="journal article" date="2022" name="Mol. Ecol. Resour.">
        <title>The genomes of chicory, endive, great burdock and yacon provide insights into Asteraceae palaeo-polyploidization history and plant inulin production.</title>
        <authorList>
            <person name="Fan W."/>
            <person name="Wang S."/>
            <person name="Wang H."/>
            <person name="Wang A."/>
            <person name="Jiang F."/>
            <person name="Liu H."/>
            <person name="Zhao H."/>
            <person name="Xu D."/>
            <person name="Zhang Y."/>
        </authorList>
    </citation>
    <scope>NUCLEOTIDE SEQUENCE [LARGE SCALE GENOMIC DNA]</scope>
    <source>
        <strain evidence="2">cv. Niubang</strain>
    </source>
</reference>
<comment type="caution">
    <text evidence="1">The sequence shown here is derived from an EMBL/GenBank/DDBJ whole genome shotgun (WGS) entry which is preliminary data.</text>
</comment>
<reference evidence="1 2" key="2">
    <citation type="journal article" date="2022" name="Mol. Ecol. Resour.">
        <title>The genomes of chicory, endive, great burdock and yacon provide insights into Asteraceae paleo-polyploidization history and plant inulin production.</title>
        <authorList>
            <person name="Fan W."/>
            <person name="Wang S."/>
            <person name="Wang H."/>
            <person name="Wang A."/>
            <person name="Jiang F."/>
            <person name="Liu H."/>
            <person name="Zhao H."/>
            <person name="Xu D."/>
            <person name="Zhang Y."/>
        </authorList>
    </citation>
    <scope>NUCLEOTIDE SEQUENCE [LARGE SCALE GENOMIC DNA]</scope>
    <source>
        <strain evidence="2">cv. Niubang</strain>
    </source>
</reference>
<evidence type="ECO:0000313" key="2">
    <source>
        <dbReference type="Proteomes" id="UP001055879"/>
    </source>
</evidence>
<name>A0ACB9BBT4_ARCLA</name>
<keyword evidence="2" id="KW-1185">Reference proteome</keyword>
<proteinExistence type="predicted"/>
<organism evidence="1 2">
    <name type="scientific">Arctium lappa</name>
    <name type="common">Greater burdock</name>
    <name type="synonym">Lappa major</name>
    <dbReference type="NCBI Taxonomy" id="4217"/>
    <lineage>
        <taxon>Eukaryota</taxon>
        <taxon>Viridiplantae</taxon>
        <taxon>Streptophyta</taxon>
        <taxon>Embryophyta</taxon>
        <taxon>Tracheophyta</taxon>
        <taxon>Spermatophyta</taxon>
        <taxon>Magnoliopsida</taxon>
        <taxon>eudicotyledons</taxon>
        <taxon>Gunneridae</taxon>
        <taxon>Pentapetalae</taxon>
        <taxon>asterids</taxon>
        <taxon>campanulids</taxon>
        <taxon>Asterales</taxon>
        <taxon>Asteraceae</taxon>
        <taxon>Carduoideae</taxon>
        <taxon>Cardueae</taxon>
        <taxon>Arctiinae</taxon>
        <taxon>Arctium</taxon>
    </lineage>
</organism>
<dbReference type="EMBL" id="CM042052">
    <property type="protein sequence ID" value="KAI3719502.1"/>
    <property type="molecule type" value="Genomic_DNA"/>
</dbReference>